<keyword evidence="1" id="KW-0460">Magnesium</keyword>
<protein>
    <recommendedName>
        <fullName evidence="4">Inositol monophosphatase</fullName>
    </recommendedName>
</protein>
<feature type="binding site" evidence="1">
    <location>
        <position position="90"/>
    </location>
    <ligand>
        <name>Mg(2+)</name>
        <dbReference type="ChEBI" id="CHEBI:18420"/>
        <label>2</label>
    </ligand>
</feature>
<organism evidence="2 3">
    <name type="scientific">Candidatus Chisholmbacteria bacterium RIFCSPHIGHO2_01_FULL_48_12</name>
    <dbReference type="NCBI Taxonomy" id="1797589"/>
    <lineage>
        <taxon>Bacteria</taxon>
        <taxon>Candidatus Chisholmiibacteriota</taxon>
    </lineage>
</organism>
<dbReference type="PANTHER" id="PTHR20854">
    <property type="entry name" value="INOSITOL MONOPHOSPHATASE"/>
    <property type="match status" value="1"/>
</dbReference>
<dbReference type="PANTHER" id="PTHR20854:SF4">
    <property type="entry name" value="INOSITOL-1-MONOPHOSPHATASE-RELATED"/>
    <property type="match status" value="1"/>
</dbReference>
<dbReference type="GO" id="GO:0046872">
    <property type="term" value="F:metal ion binding"/>
    <property type="evidence" value="ECO:0007669"/>
    <property type="project" value="UniProtKB-KW"/>
</dbReference>
<accession>A0A1G1VNI2</accession>
<dbReference type="PRINTS" id="PR00377">
    <property type="entry name" value="IMPHPHTASES"/>
</dbReference>
<evidence type="ECO:0008006" key="4">
    <source>
        <dbReference type="Google" id="ProtNLM"/>
    </source>
</evidence>
<comment type="cofactor">
    <cofactor evidence="1">
        <name>Mg(2+)</name>
        <dbReference type="ChEBI" id="CHEBI:18420"/>
    </cofactor>
</comment>
<reference evidence="2 3" key="1">
    <citation type="journal article" date="2016" name="Nat. Commun.">
        <title>Thousands of microbial genomes shed light on interconnected biogeochemical processes in an aquifer system.</title>
        <authorList>
            <person name="Anantharaman K."/>
            <person name="Brown C.T."/>
            <person name="Hug L.A."/>
            <person name="Sharon I."/>
            <person name="Castelle C.J."/>
            <person name="Probst A.J."/>
            <person name="Thomas B.C."/>
            <person name="Singh A."/>
            <person name="Wilkins M.J."/>
            <person name="Karaoz U."/>
            <person name="Brodie E.L."/>
            <person name="Williams K.H."/>
            <person name="Hubbard S.S."/>
            <person name="Banfield J.F."/>
        </authorList>
    </citation>
    <scope>NUCLEOTIDE SEQUENCE [LARGE SCALE GENOMIC DNA]</scope>
</reference>
<comment type="caution">
    <text evidence="2">The sequence shown here is derived from an EMBL/GenBank/DDBJ whole genome shotgun (WGS) entry which is preliminary data.</text>
</comment>
<feature type="binding site" evidence="1">
    <location>
        <position position="223"/>
    </location>
    <ligand>
        <name>Mg(2+)</name>
        <dbReference type="ChEBI" id="CHEBI:18420"/>
        <label>1</label>
        <note>catalytic</note>
    </ligand>
</feature>
<keyword evidence="1" id="KW-0479">Metal-binding</keyword>
<dbReference type="AlphaFoldDB" id="A0A1G1VNI2"/>
<sequence>MDLALPLDTIEIIGLTAAKQAGDIFHHSHSAHIVKHKSHSQDIVTNTDLAMEKVILQTIQDKFPHHGFDSEEAGKINSQADYIWIIDPLDGTKNLKRGIPLISTSLSCQYQEQTVFAAVAIHTWNMTVHALKGKGTYLNGQKTQVSSTNSLKNAFIYAELPTPWAKRPTPKEQLDHNLKLFNILTRNCYRIRAFGSGPIGLALTAIGAFDAYINLYQGSDPGDIEPGKFLVEQASGQTSDITGQPYTGQKTTDLLASNEDLHSQLLRLLNP</sequence>
<dbReference type="GO" id="GO:0008934">
    <property type="term" value="F:inositol monophosphate 1-phosphatase activity"/>
    <property type="evidence" value="ECO:0007669"/>
    <property type="project" value="TreeGrafter"/>
</dbReference>
<dbReference type="GO" id="GO:0006020">
    <property type="term" value="P:inositol metabolic process"/>
    <property type="evidence" value="ECO:0007669"/>
    <property type="project" value="TreeGrafter"/>
</dbReference>
<gene>
    <name evidence="2" type="ORF">A2784_03100</name>
</gene>
<name>A0A1G1VNI2_9BACT</name>
<dbReference type="Gene3D" id="3.40.190.80">
    <property type="match status" value="1"/>
</dbReference>
<feature type="binding site" evidence="1">
    <location>
        <position position="89"/>
    </location>
    <ligand>
        <name>Mg(2+)</name>
        <dbReference type="ChEBI" id="CHEBI:18420"/>
        <label>1</label>
        <note>catalytic</note>
    </ligand>
</feature>
<feature type="binding site" evidence="1">
    <location>
        <position position="87"/>
    </location>
    <ligand>
        <name>Mg(2+)</name>
        <dbReference type="ChEBI" id="CHEBI:18420"/>
        <label>1</label>
        <note>catalytic</note>
    </ligand>
</feature>
<dbReference type="Proteomes" id="UP000177324">
    <property type="component" value="Unassembled WGS sequence"/>
</dbReference>
<proteinExistence type="predicted"/>
<dbReference type="Pfam" id="PF00459">
    <property type="entry name" value="Inositol_P"/>
    <property type="match status" value="1"/>
</dbReference>
<feature type="binding site" evidence="1">
    <location>
        <position position="71"/>
    </location>
    <ligand>
        <name>Mg(2+)</name>
        <dbReference type="ChEBI" id="CHEBI:18420"/>
        <label>1</label>
        <note>catalytic</note>
    </ligand>
</feature>
<evidence type="ECO:0000313" key="2">
    <source>
        <dbReference type="EMBL" id="OGY16904.1"/>
    </source>
</evidence>
<dbReference type="EMBL" id="MHCH01000037">
    <property type="protein sequence ID" value="OGY16904.1"/>
    <property type="molecule type" value="Genomic_DNA"/>
</dbReference>
<dbReference type="STRING" id="1797589.A2784_03100"/>
<dbReference type="GO" id="GO:0007165">
    <property type="term" value="P:signal transduction"/>
    <property type="evidence" value="ECO:0007669"/>
    <property type="project" value="TreeGrafter"/>
</dbReference>
<evidence type="ECO:0000256" key="1">
    <source>
        <dbReference type="PIRSR" id="PIRSR600760-2"/>
    </source>
</evidence>
<dbReference type="Gene3D" id="3.30.540.10">
    <property type="entry name" value="Fructose-1,6-Bisphosphatase, subunit A, domain 1"/>
    <property type="match status" value="1"/>
</dbReference>
<evidence type="ECO:0000313" key="3">
    <source>
        <dbReference type="Proteomes" id="UP000177324"/>
    </source>
</evidence>
<dbReference type="SUPFAM" id="SSF56655">
    <property type="entry name" value="Carbohydrate phosphatase"/>
    <property type="match status" value="1"/>
</dbReference>
<dbReference type="InterPro" id="IPR000760">
    <property type="entry name" value="Inositol_monophosphatase-like"/>
</dbReference>